<comment type="similarity">
    <text evidence="1">Belongs to the AHA1 family.</text>
</comment>
<dbReference type="Proteomes" id="UP001595615">
    <property type="component" value="Unassembled WGS sequence"/>
</dbReference>
<comment type="caution">
    <text evidence="3">The sequence shown here is derived from an EMBL/GenBank/DDBJ whole genome shotgun (WGS) entry which is preliminary data.</text>
</comment>
<proteinExistence type="inferred from homology"/>
<accession>A0ABV7X7F9</accession>
<reference evidence="4" key="1">
    <citation type="journal article" date="2019" name="Int. J. Syst. Evol. Microbiol.">
        <title>The Global Catalogue of Microorganisms (GCM) 10K type strain sequencing project: providing services to taxonomists for standard genome sequencing and annotation.</title>
        <authorList>
            <consortium name="The Broad Institute Genomics Platform"/>
            <consortium name="The Broad Institute Genome Sequencing Center for Infectious Disease"/>
            <person name="Wu L."/>
            <person name="Ma J."/>
        </authorList>
    </citation>
    <scope>NUCLEOTIDE SEQUENCE [LARGE SCALE GENOMIC DNA]</scope>
    <source>
        <strain evidence="4">KCTC 42644</strain>
    </source>
</reference>
<gene>
    <name evidence="3" type="ORF">ACFOMD_01300</name>
</gene>
<dbReference type="RefSeq" id="WP_380855613.1">
    <property type="nucleotide sequence ID" value="NZ_JBHRXV010000001.1"/>
</dbReference>
<evidence type="ECO:0000313" key="4">
    <source>
        <dbReference type="Proteomes" id="UP001595615"/>
    </source>
</evidence>
<dbReference type="InterPro" id="IPR023393">
    <property type="entry name" value="START-like_dom_sf"/>
</dbReference>
<dbReference type="EMBL" id="JBHRXV010000001">
    <property type="protein sequence ID" value="MFC3711187.1"/>
    <property type="molecule type" value="Genomic_DNA"/>
</dbReference>
<evidence type="ECO:0000259" key="2">
    <source>
        <dbReference type="Pfam" id="PF08327"/>
    </source>
</evidence>
<evidence type="ECO:0000313" key="3">
    <source>
        <dbReference type="EMBL" id="MFC3711187.1"/>
    </source>
</evidence>
<feature type="domain" description="Activator of Hsp90 ATPase homologue 1/2-like C-terminal" evidence="2">
    <location>
        <begin position="16"/>
        <end position="146"/>
    </location>
</feature>
<dbReference type="InterPro" id="IPR013538">
    <property type="entry name" value="ASHA1/2-like_C"/>
</dbReference>
<evidence type="ECO:0000256" key="1">
    <source>
        <dbReference type="ARBA" id="ARBA00006817"/>
    </source>
</evidence>
<protein>
    <submittedName>
        <fullName evidence="3">SRPBCC domain-containing protein</fullName>
    </submittedName>
</protein>
<keyword evidence="4" id="KW-1185">Reference proteome</keyword>
<dbReference type="Pfam" id="PF08327">
    <property type="entry name" value="AHSA1"/>
    <property type="match status" value="1"/>
</dbReference>
<sequence>MPATAGIVEIAKPYAATPAQVFAAWASPQAMLIWSAPPPGWTMACTAFRLEIGHADEWRFGPEGEAPYVNINRYVAIEPDRRLAYTTTLSHEGQLDFAGSVCVTFEATESGCHLTLIEAGIYLDADDRDGHEAGWQSMLDALADYLAKG</sequence>
<dbReference type="SUPFAM" id="SSF55961">
    <property type="entry name" value="Bet v1-like"/>
    <property type="match status" value="1"/>
</dbReference>
<organism evidence="3 4">
    <name type="scientific">Sphingoaurantiacus capsulatus</name>
    <dbReference type="NCBI Taxonomy" id="1771310"/>
    <lineage>
        <taxon>Bacteria</taxon>
        <taxon>Pseudomonadati</taxon>
        <taxon>Pseudomonadota</taxon>
        <taxon>Alphaproteobacteria</taxon>
        <taxon>Sphingomonadales</taxon>
        <taxon>Sphingosinicellaceae</taxon>
        <taxon>Sphingoaurantiacus</taxon>
    </lineage>
</organism>
<name>A0ABV7X7F9_9SPHN</name>
<dbReference type="Gene3D" id="3.30.530.20">
    <property type="match status" value="1"/>
</dbReference>